<dbReference type="STRING" id="44576.SAMN05421881_106019"/>
<keyword evidence="3" id="KW-1185">Reference proteome</keyword>
<protein>
    <submittedName>
        <fullName evidence="2">Uncharacterized protein</fullName>
    </submittedName>
</protein>
<evidence type="ECO:0000256" key="1">
    <source>
        <dbReference type="SAM" id="Phobius"/>
    </source>
</evidence>
<keyword evidence="1" id="KW-0472">Membrane</keyword>
<evidence type="ECO:0000313" key="2">
    <source>
        <dbReference type="EMBL" id="SDY76036.1"/>
    </source>
</evidence>
<sequence>MNPENIVTAIEKFFFEIIGQLLPGFLLLVGFYFVLPEEIVANYTPSTQLGYWSLVGAAYAAGSALTALGSYVFIPVYLRIINSTIFSWALSTRMKKILLSNSNMNEKLMTESEAFKYIKSRFPEDSTLPTLRNVAMSSINSSDKETTIRFMFLSLLNQGIATSILILAITKAVVLLPSYKSVWEIIGLKFHRFDLNFTFFLKQPSAIKHR</sequence>
<gene>
    <name evidence="2" type="ORF">SAMN05421881_106019</name>
</gene>
<dbReference type="RefSeq" id="WP_090415353.1">
    <property type="nucleotide sequence ID" value="NZ_FNOY01000060.1"/>
</dbReference>
<organism evidence="2 3">
    <name type="scientific">Nitrosomonas halophila</name>
    <dbReference type="NCBI Taxonomy" id="44576"/>
    <lineage>
        <taxon>Bacteria</taxon>
        <taxon>Pseudomonadati</taxon>
        <taxon>Pseudomonadota</taxon>
        <taxon>Betaproteobacteria</taxon>
        <taxon>Nitrosomonadales</taxon>
        <taxon>Nitrosomonadaceae</taxon>
        <taxon>Nitrosomonas</taxon>
    </lineage>
</organism>
<proteinExistence type="predicted"/>
<dbReference type="AlphaFoldDB" id="A0A1H3MHC6"/>
<feature type="transmembrane region" description="Helical" evidence="1">
    <location>
        <begin position="150"/>
        <end position="174"/>
    </location>
</feature>
<dbReference type="Proteomes" id="UP000198640">
    <property type="component" value="Unassembled WGS sequence"/>
</dbReference>
<reference evidence="2 3" key="1">
    <citation type="submission" date="2016-10" db="EMBL/GenBank/DDBJ databases">
        <authorList>
            <person name="de Groot N.N."/>
        </authorList>
    </citation>
    <scope>NUCLEOTIDE SEQUENCE [LARGE SCALE GENOMIC DNA]</scope>
    <source>
        <strain evidence="2 3">Nm1</strain>
    </source>
</reference>
<feature type="transmembrane region" description="Helical" evidence="1">
    <location>
        <begin position="12"/>
        <end position="34"/>
    </location>
</feature>
<dbReference type="EMBL" id="FNOY01000060">
    <property type="protein sequence ID" value="SDY76036.1"/>
    <property type="molecule type" value="Genomic_DNA"/>
</dbReference>
<keyword evidence="1" id="KW-0812">Transmembrane</keyword>
<accession>A0A1H3MHC6</accession>
<feature type="transmembrane region" description="Helical" evidence="1">
    <location>
        <begin position="54"/>
        <end position="78"/>
    </location>
</feature>
<evidence type="ECO:0000313" key="3">
    <source>
        <dbReference type="Proteomes" id="UP000198640"/>
    </source>
</evidence>
<keyword evidence="1" id="KW-1133">Transmembrane helix</keyword>
<name>A0A1H3MHC6_9PROT</name>